<dbReference type="EMBL" id="JAVDYF010000001">
    <property type="protein sequence ID" value="MDR7354717.1"/>
    <property type="molecule type" value="Genomic_DNA"/>
</dbReference>
<name>A0ABU2B7Y3_9CORY</name>
<reference evidence="1 2" key="1">
    <citation type="submission" date="2023-07" db="EMBL/GenBank/DDBJ databases">
        <title>Sequencing the genomes of 1000 actinobacteria strains.</title>
        <authorList>
            <person name="Klenk H.-P."/>
        </authorList>
    </citation>
    <scope>NUCLEOTIDE SEQUENCE [LARGE SCALE GENOMIC DNA]</scope>
    <source>
        <strain evidence="1 2">DSM 44508</strain>
    </source>
</reference>
<dbReference type="RefSeq" id="WP_277104637.1">
    <property type="nucleotide sequence ID" value="NZ_BAAAJS010000049.1"/>
</dbReference>
<gene>
    <name evidence="1" type="ORF">J2S37_001255</name>
</gene>
<keyword evidence="2" id="KW-1185">Reference proteome</keyword>
<sequence length="176" mass="19242">MDYPIITGTLPLQLDHADACARAVAALHPVSPGLTKNAIDEVQLSHFPLLGVEFEVVAHKGPALKVTGSRFPVVVDRVSGVPVITSVWPQLRLGVPEGSIDCESLRFRIDIDEGIEVARHAVTVSVMRRLKLASVFDLQLRRCVWPLWKPNYVVRFAGCDVLVDAVTGNVAVREDS</sequence>
<evidence type="ECO:0000313" key="1">
    <source>
        <dbReference type="EMBL" id="MDR7354717.1"/>
    </source>
</evidence>
<accession>A0ABU2B7Y3</accession>
<organism evidence="1 2">
    <name type="scientific">Corynebacterium felinum</name>
    <dbReference type="NCBI Taxonomy" id="131318"/>
    <lineage>
        <taxon>Bacteria</taxon>
        <taxon>Bacillati</taxon>
        <taxon>Actinomycetota</taxon>
        <taxon>Actinomycetes</taxon>
        <taxon>Mycobacteriales</taxon>
        <taxon>Corynebacteriaceae</taxon>
        <taxon>Corynebacterium</taxon>
    </lineage>
</organism>
<proteinExistence type="predicted"/>
<comment type="caution">
    <text evidence="1">The sequence shown here is derived from an EMBL/GenBank/DDBJ whole genome shotgun (WGS) entry which is preliminary data.</text>
</comment>
<dbReference type="Proteomes" id="UP001183619">
    <property type="component" value="Unassembled WGS sequence"/>
</dbReference>
<evidence type="ECO:0000313" key="2">
    <source>
        <dbReference type="Proteomes" id="UP001183619"/>
    </source>
</evidence>
<protein>
    <submittedName>
        <fullName evidence="1">Uncharacterized protein</fullName>
    </submittedName>
</protein>